<dbReference type="Pfam" id="PF01816">
    <property type="entry name" value="LRV"/>
    <property type="match status" value="1"/>
</dbReference>
<reference evidence="1 2" key="1">
    <citation type="submission" date="2021-03" db="EMBL/GenBank/DDBJ databases">
        <title>Genomic Encyclopedia of Type Strains, Phase IV (KMG-IV): sequencing the most valuable type-strain genomes for metagenomic binning, comparative biology and taxonomic classification.</title>
        <authorList>
            <person name="Goeker M."/>
        </authorList>
    </citation>
    <scope>NUCLEOTIDE SEQUENCE [LARGE SCALE GENOMIC DNA]</scope>
    <source>
        <strain evidence="1 2">DSM 40526</strain>
    </source>
</reference>
<evidence type="ECO:0000313" key="1">
    <source>
        <dbReference type="EMBL" id="MBP2037120.1"/>
    </source>
</evidence>
<dbReference type="InterPro" id="IPR011989">
    <property type="entry name" value="ARM-like"/>
</dbReference>
<gene>
    <name evidence="1" type="ORF">J2Z77_002920</name>
</gene>
<dbReference type="InterPro" id="IPR004830">
    <property type="entry name" value="LRR_variant"/>
</dbReference>
<dbReference type="Gene3D" id="1.25.10.10">
    <property type="entry name" value="Leucine-rich Repeat Variant"/>
    <property type="match status" value="2"/>
</dbReference>
<dbReference type="EMBL" id="JAGGLQ010000004">
    <property type="protein sequence ID" value="MBP2037120.1"/>
    <property type="molecule type" value="Genomic_DNA"/>
</dbReference>
<sequence>MNHLLCGLAVNPALPPELVDRLMARAMKEAGDEPEFADDLAYSLADRTDLRREQVLALAGKAHHTAMFLAYSGKLDAADVDPAAEPYVAVALLDEGRGRPEWARLLAAHPDSGVRWKLASCPGLPTDVTDRLAADPDSEVVAELALWTRSRVTARLALHPDPRVRLAVAANPATPRESVLALAEDPELSLNWALSERTDLPQSLYARLTADPLPGVRATYARNPGVGPELIRVLAADPEEEVRRALAAHPQVPLDLLAELVVEHRTGSDLLPRIAAATPAELAELAASPLAVIRMLVARRHDLPSQVRDALAGDPDAAVVQAVAPHPGLSEAALRAMVERYGVQVLARVAANPDATGALLEDLTRHRPGVRRALKEVARHPNATGPALLACLADRTARRLAAAHPALPPEAVTELLGDEDRSVAEAAAGNPSLPRAAMARLLGTADGRGRPG</sequence>
<dbReference type="RefSeq" id="WP_189966951.1">
    <property type="nucleotide sequence ID" value="NZ_BMVL01000003.1"/>
</dbReference>
<evidence type="ECO:0008006" key="3">
    <source>
        <dbReference type="Google" id="ProtNLM"/>
    </source>
</evidence>
<name>A0ABS4L4U4_STRAV</name>
<keyword evidence="2" id="KW-1185">Reference proteome</keyword>
<protein>
    <recommendedName>
        <fullName evidence="3">Leucine rich repeat (LRR) protein</fullName>
    </recommendedName>
</protein>
<comment type="caution">
    <text evidence="1">The sequence shown here is derived from an EMBL/GenBank/DDBJ whole genome shotgun (WGS) entry which is preliminary data.</text>
</comment>
<evidence type="ECO:0000313" key="2">
    <source>
        <dbReference type="Proteomes" id="UP001519310"/>
    </source>
</evidence>
<proteinExistence type="predicted"/>
<dbReference type="Proteomes" id="UP001519310">
    <property type="component" value="Unassembled WGS sequence"/>
</dbReference>
<accession>A0ABS4L4U4</accession>
<organism evidence="1 2">
    <name type="scientific">Streptomyces avidinii</name>
    <dbReference type="NCBI Taxonomy" id="1895"/>
    <lineage>
        <taxon>Bacteria</taxon>
        <taxon>Bacillati</taxon>
        <taxon>Actinomycetota</taxon>
        <taxon>Actinomycetes</taxon>
        <taxon>Kitasatosporales</taxon>
        <taxon>Streptomycetaceae</taxon>
        <taxon>Streptomyces</taxon>
    </lineage>
</organism>